<gene>
    <name evidence="1" type="ORF">GUH15_14875</name>
</gene>
<dbReference type="Pfam" id="PF06135">
    <property type="entry name" value="IreB"/>
    <property type="match status" value="1"/>
</dbReference>
<dbReference type="Proteomes" id="UP000653002">
    <property type="component" value="Unassembled WGS sequence"/>
</dbReference>
<feature type="non-terminal residue" evidence="1">
    <location>
        <position position="41"/>
    </location>
</feature>
<dbReference type="InterPro" id="IPR009309">
    <property type="entry name" value="IreB"/>
</dbReference>
<dbReference type="AlphaFoldDB" id="A0A8I0L7P9"/>
<sequence>MSQFETTKLHPIQESGNEAQDILLYVYNALQAKGYDPITQL</sequence>
<evidence type="ECO:0000313" key="1">
    <source>
        <dbReference type="EMBL" id="MBD4337316.1"/>
    </source>
</evidence>
<evidence type="ECO:0000313" key="2">
    <source>
        <dbReference type="Proteomes" id="UP000653002"/>
    </source>
</evidence>
<accession>A0A8I0L7P9</accession>
<organism evidence="1 2">
    <name type="scientific">Xanthomonas citri pv. citri</name>
    <dbReference type="NCBI Taxonomy" id="611301"/>
    <lineage>
        <taxon>Bacteria</taxon>
        <taxon>Pseudomonadati</taxon>
        <taxon>Pseudomonadota</taxon>
        <taxon>Gammaproteobacteria</taxon>
        <taxon>Lysobacterales</taxon>
        <taxon>Lysobacteraceae</taxon>
        <taxon>Xanthomonas</taxon>
    </lineage>
</organism>
<protein>
    <submittedName>
        <fullName evidence="1">IreB family regulatory phosphoprotein</fullName>
    </submittedName>
</protein>
<comment type="caution">
    <text evidence="1">The sequence shown here is derived from an EMBL/GenBank/DDBJ whole genome shotgun (WGS) entry which is preliminary data.</text>
</comment>
<dbReference type="EMBL" id="JAABFR010001225">
    <property type="protein sequence ID" value="MBD4337316.1"/>
    <property type="molecule type" value="Genomic_DNA"/>
</dbReference>
<proteinExistence type="predicted"/>
<name>A0A8I0L7P9_XANCI</name>
<reference evidence="1" key="1">
    <citation type="submission" date="2020-01" db="EMBL/GenBank/DDBJ databases">
        <authorList>
            <person name="Richard D."/>
        </authorList>
    </citation>
    <scope>NUCLEOTIDE SEQUENCE</scope>
    <source>
        <strain evidence="1">JP541</strain>
    </source>
</reference>